<name>A0A381N2W6_9ZZZZ</name>
<reference evidence="3" key="1">
    <citation type="submission" date="2018-05" db="EMBL/GenBank/DDBJ databases">
        <authorList>
            <person name="Lanie J.A."/>
            <person name="Ng W.-L."/>
            <person name="Kazmierczak K.M."/>
            <person name="Andrzejewski T.M."/>
            <person name="Davidsen T.M."/>
            <person name="Wayne K.J."/>
            <person name="Tettelin H."/>
            <person name="Glass J.I."/>
            <person name="Rusch D."/>
            <person name="Podicherti R."/>
            <person name="Tsui H.-C.T."/>
            <person name="Winkler M.E."/>
        </authorList>
    </citation>
    <scope>NUCLEOTIDE SEQUENCE</scope>
</reference>
<dbReference type="InterPro" id="IPR049704">
    <property type="entry name" value="Aminotrans_3_PPA_site"/>
</dbReference>
<dbReference type="GO" id="GO:0030170">
    <property type="term" value="F:pyridoxal phosphate binding"/>
    <property type="evidence" value="ECO:0007669"/>
    <property type="project" value="InterPro"/>
</dbReference>
<dbReference type="GO" id="GO:0005829">
    <property type="term" value="C:cytosol"/>
    <property type="evidence" value="ECO:0007669"/>
    <property type="project" value="TreeGrafter"/>
</dbReference>
<dbReference type="PROSITE" id="PS00600">
    <property type="entry name" value="AA_TRANSFER_CLASS_3"/>
    <property type="match status" value="1"/>
</dbReference>
<accession>A0A381N2W6</accession>
<evidence type="ECO:0008006" key="4">
    <source>
        <dbReference type="Google" id="ProtNLM"/>
    </source>
</evidence>
<dbReference type="InterPro" id="IPR005814">
    <property type="entry name" value="Aminotrans_3"/>
</dbReference>
<dbReference type="GO" id="GO:0008483">
    <property type="term" value="F:transaminase activity"/>
    <property type="evidence" value="ECO:0007669"/>
    <property type="project" value="InterPro"/>
</dbReference>
<dbReference type="EMBL" id="UINC01000044">
    <property type="protein sequence ID" value="SUZ47973.1"/>
    <property type="molecule type" value="Genomic_DNA"/>
</dbReference>
<comment type="similarity">
    <text evidence="1">Belongs to the class-III pyridoxal-phosphate-dependent aminotransferase family.</text>
</comment>
<dbReference type="Gene3D" id="3.90.1150.10">
    <property type="entry name" value="Aspartate Aminotransferase, domain 1"/>
    <property type="match status" value="1"/>
</dbReference>
<dbReference type="InterPro" id="IPR015421">
    <property type="entry name" value="PyrdxlP-dep_Trfase_major"/>
</dbReference>
<evidence type="ECO:0000313" key="3">
    <source>
        <dbReference type="EMBL" id="SUZ47973.1"/>
    </source>
</evidence>
<organism evidence="3">
    <name type="scientific">marine metagenome</name>
    <dbReference type="NCBI Taxonomy" id="408172"/>
    <lineage>
        <taxon>unclassified sequences</taxon>
        <taxon>metagenomes</taxon>
        <taxon>ecological metagenomes</taxon>
    </lineage>
</organism>
<dbReference type="Pfam" id="PF00202">
    <property type="entry name" value="Aminotran_3"/>
    <property type="match status" value="1"/>
</dbReference>
<protein>
    <recommendedName>
        <fullName evidence="4">Aspartate aminotransferase family protein</fullName>
    </recommendedName>
</protein>
<dbReference type="AlphaFoldDB" id="A0A381N2W6"/>
<dbReference type="PANTHER" id="PTHR43094">
    <property type="entry name" value="AMINOTRANSFERASE"/>
    <property type="match status" value="1"/>
</dbReference>
<dbReference type="InterPro" id="IPR015424">
    <property type="entry name" value="PyrdxlP-dep_Trfase"/>
</dbReference>
<proteinExistence type="inferred from homology"/>
<keyword evidence="2" id="KW-0663">Pyridoxal phosphate</keyword>
<gene>
    <name evidence="3" type="ORF">METZ01_LOCUS827</name>
</gene>
<dbReference type="InterPro" id="IPR015422">
    <property type="entry name" value="PyrdxlP-dep_Trfase_small"/>
</dbReference>
<dbReference type="NCBIfam" id="NF004718">
    <property type="entry name" value="PRK06062.1"/>
    <property type="match status" value="1"/>
</dbReference>
<evidence type="ECO:0000256" key="2">
    <source>
        <dbReference type="ARBA" id="ARBA00022898"/>
    </source>
</evidence>
<dbReference type="CDD" id="cd00610">
    <property type="entry name" value="OAT_like"/>
    <property type="match status" value="1"/>
</dbReference>
<evidence type="ECO:0000256" key="1">
    <source>
        <dbReference type="ARBA" id="ARBA00008954"/>
    </source>
</evidence>
<dbReference type="Gene3D" id="3.40.640.10">
    <property type="entry name" value="Type I PLP-dependent aspartate aminotransferase-like (Major domain)"/>
    <property type="match status" value="1"/>
</dbReference>
<sequence>MYTNSKQLSIDHTIFAWSNQKGLDPIHVEKAKGVYLYDEKGKKYIDFSSQLMNVNVGHGREEVTEAVRKQMENLSYVCPPFTTDSRGRLGKKLAEITPNNLNKTFFTLGGAESNENAIILARLYSNKHKIITHYRSYHGATIGTITAGGDPRKNEVDSQQVPNCVHVENPYYYRCPWYSSSPEECGERAINNLEKTIIYEGPKNIAAILMEGESGSSGCIKYPPLYLKKVDILCKKYDILLIIDEVMSGFCRTGKWFGYEHHDIKPDIISIAKGITSGYIPLGGIIVSDEIVNTFNDKALPLGLTYSSHSVACAAALAVIDIYEKENLIENTVKIGKYTDELMDKLIEQHPSIGDWRNTGMLGCLELVKNRKTKEPMAPFNADPSEMKIMNKVTAKLRELGMFTYSKWNFIFVAPPLIAKKEEIEEGVEIISKAISIADEFCY</sequence>
<dbReference type="PANTHER" id="PTHR43094:SF1">
    <property type="entry name" value="AMINOTRANSFERASE CLASS-III"/>
    <property type="match status" value="1"/>
</dbReference>
<dbReference type="SUPFAM" id="SSF53383">
    <property type="entry name" value="PLP-dependent transferases"/>
    <property type="match status" value="1"/>
</dbReference>